<protein>
    <submittedName>
        <fullName evidence="1">SUN domain-containing protein 2</fullName>
    </submittedName>
</protein>
<proteinExistence type="predicted"/>
<comment type="caution">
    <text evidence="1">The sequence shown here is derived from an EMBL/GenBank/DDBJ whole genome shotgun (WGS) entry which is preliminary data.</text>
</comment>
<dbReference type="Proteomes" id="UP001164539">
    <property type="component" value="Chromosome 4"/>
</dbReference>
<dbReference type="EMBL" id="CM051397">
    <property type="protein sequence ID" value="KAJ4720234.1"/>
    <property type="molecule type" value="Genomic_DNA"/>
</dbReference>
<evidence type="ECO:0000313" key="1">
    <source>
        <dbReference type="EMBL" id="KAJ4720234.1"/>
    </source>
</evidence>
<keyword evidence="2" id="KW-1185">Reference proteome</keyword>
<sequence>MNPKSSLAVIVFFVLTLVFDVSATSLVRKLARLKFSEISAPPLAEPPNVSPAPAPSDGLFDENKCFSRCTDRRSFTACLQFSHAAIEEAFLFVKNDGQSPLNINVTISHPKSTLSDIQIPKQGSKKINISASIGERLSIILNAGYGNCTILVGQSVPNYNILKQLSFYASHGTPVYGVYLVILTVLITGVTWACCKSKKSEWQGNGVPYQDLEMAKPESLAADNVETVEAWDQGWGNKWDEIAEKSESADKPENGSANGLTSSSFDRDGWENDWND</sequence>
<reference evidence="1 2" key="1">
    <citation type="journal article" date="2023" name="Science">
        <title>Complex scaffold remodeling in plant triterpene biosynthesis.</title>
        <authorList>
            <person name="De La Pena R."/>
            <person name="Hodgson H."/>
            <person name="Liu J.C."/>
            <person name="Stephenson M.J."/>
            <person name="Martin A.C."/>
            <person name="Owen C."/>
            <person name="Harkess A."/>
            <person name="Leebens-Mack J."/>
            <person name="Jimenez L.E."/>
            <person name="Osbourn A."/>
            <person name="Sattely E.S."/>
        </authorList>
    </citation>
    <scope>NUCLEOTIDE SEQUENCE [LARGE SCALE GENOMIC DNA]</scope>
    <source>
        <strain evidence="2">cv. JPN11</strain>
        <tissue evidence="1">Leaf</tissue>
    </source>
</reference>
<evidence type="ECO:0000313" key="2">
    <source>
        <dbReference type="Proteomes" id="UP001164539"/>
    </source>
</evidence>
<name>A0ACC1Y9W3_MELAZ</name>
<organism evidence="1 2">
    <name type="scientific">Melia azedarach</name>
    <name type="common">Chinaberry tree</name>
    <dbReference type="NCBI Taxonomy" id="155640"/>
    <lineage>
        <taxon>Eukaryota</taxon>
        <taxon>Viridiplantae</taxon>
        <taxon>Streptophyta</taxon>
        <taxon>Embryophyta</taxon>
        <taxon>Tracheophyta</taxon>
        <taxon>Spermatophyta</taxon>
        <taxon>Magnoliopsida</taxon>
        <taxon>eudicotyledons</taxon>
        <taxon>Gunneridae</taxon>
        <taxon>Pentapetalae</taxon>
        <taxon>rosids</taxon>
        <taxon>malvids</taxon>
        <taxon>Sapindales</taxon>
        <taxon>Meliaceae</taxon>
        <taxon>Melia</taxon>
    </lineage>
</organism>
<accession>A0ACC1Y9W3</accession>
<gene>
    <name evidence="1" type="ORF">OWV82_008096</name>
</gene>